<organism evidence="2 3">
    <name type="scientific">Cytobacillus oceanisediminis 2691</name>
    <dbReference type="NCBI Taxonomy" id="1196031"/>
    <lineage>
        <taxon>Bacteria</taxon>
        <taxon>Bacillati</taxon>
        <taxon>Bacillota</taxon>
        <taxon>Bacilli</taxon>
        <taxon>Bacillales</taxon>
        <taxon>Bacillaceae</taxon>
        <taxon>Cytobacillus</taxon>
    </lineage>
</organism>
<evidence type="ECO:0000313" key="3">
    <source>
        <dbReference type="Proteomes" id="UP000077856"/>
    </source>
</evidence>
<dbReference type="KEGG" id="bon:A361_20890"/>
<evidence type="ECO:0000313" key="2">
    <source>
        <dbReference type="EMBL" id="AND41510.1"/>
    </source>
</evidence>
<dbReference type="Proteomes" id="UP000077856">
    <property type="component" value="Chromosome"/>
</dbReference>
<protein>
    <submittedName>
        <fullName evidence="2">Uncharacterized protein</fullName>
    </submittedName>
</protein>
<keyword evidence="1" id="KW-0812">Transmembrane</keyword>
<evidence type="ECO:0000256" key="1">
    <source>
        <dbReference type="SAM" id="Phobius"/>
    </source>
</evidence>
<dbReference type="EMBL" id="CP015506">
    <property type="protein sequence ID" value="AND41510.1"/>
    <property type="molecule type" value="Genomic_DNA"/>
</dbReference>
<feature type="transmembrane region" description="Helical" evidence="1">
    <location>
        <begin position="47"/>
        <end position="66"/>
    </location>
</feature>
<accession>A0A160MEJ7</accession>
<reference evidence="2 3" key="1">
    <citation type="submission" date="2016-04" db="EMBL/GenBank/DDBJ databases">
        <title>Complete genome sequence of Bacillus oceanisediminis strain 2691.</title>
        <authorList>
            <person name="Jeong H."/>
            <person name="Kim H.J."/>
            <person name="Lee D.-W."/>
        </authorList>
    </citation>
    <scope>NUCLEOTIDE SEQUENCE [LARGE SCALE GENOMIC DNA]</scope>
    <source>
        <strain evidence="2 3">2691</strain>
    </source>
</reference>
<name>A0A160MEJ7_9BACI</name>
<dbReference type="STRING" id="1196031.A361_20890"/>
<dbReference type="eggNOG" id="ENOG5032Z9X">
    <property type="taxonomic scope" value="Bacteria"/>
</dbReference>
<dbReference type="AlphaFoldDB" id="A0A160MEJ7"/>
<gene>
    <name evidence="2" type="ORF">A361_20890</name>
</gene>
<sequence length="174" mass="20360">MPGSYFDRVPATKIFNFHLFMDCISKFVIFDGKIFLFNEYEVTFLESIMLALLILSIGLFILSVFLKDPYKELREEMDQMSMQQIQEMYQIKKKLKVLEEELLVGEEPFIQQVPAESSAHSLVKREVHEIIKNQVMLLTRQGLSVEQIARQSSLSPDEVRTIQTEMKFRGHGYE</sequence>
<keyword evidence="1" id="KW-1133">Transmembrane helix</keyword>
<keyword evidence="1" id="KW-0472">Membrane</keyword>
<proteinExistence type="predicted"/>